<name>A0A261U3P2_9BORD</name>
<accession>A0A261U3P2</accession>
<dbReference type="EMBL" id="NEVQ01000013">
    <property type="protein sequence ID" value="OZI56584.1"/>
    <property type="molecule type" value="Genomic_DNA"/>
</dbReference>
<reference evidence="2 3" key="1">
    <citation type="submission" date="2017-05" db="EMBL/GenBank/DDBJ databases">
        <title>Complete and WGS of Bordetella genogroups.</title>
        <authorList>
            <person name="Spilker T."/>
            <person name="LiPuma J."/>
        </authorList>
    </citation>
    <scope>NUCLEOTIDE SEQUENCE [LARGE SCALE GENOMIC DNA]</scope>
    <source>
        <strain evidence="2 3">AU9919</strain>
    </source>
</reference>
<dbReference type="RefSeq" id="WP_094821792.1">
    <property type="nucleotide sequence ID" value="NZ_NEVO01000008.1"/>
</dbReference>
<keyword evidence="3" id="KW-1185">Reference proteome</keyword>
<dbReference type="AlphaFoldDB" id="A0A261U3P2"/>
<dbReference type="OrthoDB" id="8638051at2"/>
<evidence type="ECO:0000313" key="2">
    <source>
        <dbReference type="EMBL" id="OZI56584.1"/>
    </source>
</evidence>
<feature type="region of interest" description="Disordered" evidence="1">
    <location>
        <begin position="100"/>
        <end position="123"/>
    </location>
</feature>
<gene>
    <name evidence="2" type="ORF">CAL20_14305</name>
</gene>
<organism evidence="2 3">
    <name type="scientific">Bordetella genomosp. 4</name>
    <dbReference type="NCBI Taxonomy" id="463044"/>
    <lineage>
        <taxon>Bacteria</taxon>
        <taxon>Pseudomonadati</taxon>
        <taxon>Pseudomonadota</taxon>
        <taxon>Betaproteobacteria</taxon>
        <taxon>Burkholderiales</taxon>
        <taxon>Alcaligenaceae</taxon>
        <taxon>Bordetella</taxon>
    </lineage>
</organism>
<sequence length="123" mass="13686">MDTYAAFASKVSYTIRPRVHEADLGEYRGCVEVIGRESDWTFSFTRFCEVARPSRERAEHDAMRLAQHLRDTECGDGKSWILPGQISQTGEQALLADIPSSLLNPSPGPATGRRGKRHLRVAA</sequence>
<protein>
    <submittedName>
        <fullName evidence="2">Uncharacterized protein</fullName>
    </submittedName>
</protein>
<comment type="caution">
    <text evidence="2">The sequence shown here is derived from an EMBL/GenBank/DDBJ whole genome shotgun (WGS) entry which is preliminary data.</text>
</comment>
<proteinExistence type="predicted"/>
<evidence type="ECO:0000256" key="1">
    <source>
        <dbReference type="SAM" id="MobiDB-lite"/>
    </source>
</evidence>
<feature type="compositionally biased region" description="Basic residues" evidence="1">
    <location>
        <begin position="113"/>
        <end position="123"/>
    </location>
</feature>
<evidence type="ECO:0000313" key="3">
    <source>
        <dbReference type="Proteomes" id="UP000216885"/>
    </source>
</evidence>
<dbReference type="Proteomes" id="UP000216885">
    <property type="component" value="Unassembled WGS sequence"/>
</dbReference>